<organism evidence="5 6">
    <name type="scientific">Camellia sinensis var. sinensis</name>
    <name type="common">China tea</name>
    <dbReference type="NCBI Taxonomy" id="542762"/>
    <lineage>
        <taxon>Eukaryota</taxon>
        <taxon>Viridiplantae</taxon>
        <taxon>Streptophyta</taxon>
        <taxon>Embryophyta</taxon>
        <taxon>Tracheophyta</taxon>
        <taxon>Spermatophyta</taxon>
        <taxon>Magnoliopsida</taxon>
        <taxon>eudicotyledons</taxon>
        <taxon>Gunneridae</taxon>
        <taxon>Pentapetalae</taxon>
        <taxon>asterids</taxon>
        <taxon>Ericales</taxon>
        <taxon>Theaceae</taxon>
        <taxon>Camellia</taxon>
    </lineage>
</organism>
<comment type="caution">
    <text evidence="5">The sequence shown here is derived from an EMBL/GenBank/DDBJ whole genome shotgun (WGS) entry which is preliminary data.</text>
</comment>
<dbReference type="Pfam" id="PF23559">
    <property type="entry name" value="WHD_DRP"/>
    <property type="match status" value="1"/>
</dbReference>
<evidence type="ECO:0000259" key="4">
    <source>
        <dbReference type="Pfam" id="PF23559"/>
    </source>
</evidence>
<sequence>MAETVDGKGKLPENTDEEQLAQELGIVSTIHTEQEIALERFGQEMSENDRKARKAQHLAGNVCDNKIIQTEPDECLLAAEGLQEGEATEEQTELTAEAEQSTEGESNSSELEMGAALACLLSDPLIDLENLGDDLTGLDDLADLEEDIDNLQFFDEQDQGDLHIDWIDLNGSIDNSGWLSDEPDRDEGTKSKLEEQKVGTAAMVGTTDGKGKLPENTDEEQLAQELGIVSTIHTEQEIALERFGQEMSENDRKARKAQHLAGNGKMVKLCAGLPLAIIMPGGLLATKHTLREREMVHQNVCSHKWSDDPIQHDNGVSKVLALSYHNLPYQLKPCFLYFGHFPEDSVIDAKRLYHLWIADGIIVNDDKVGVETIMDVAERYLGALAQRRMVQLVCLSMRSVDTACMLIYEKCGYSLYAYLWIRRCRKTKHTDVDWILEFLGVLLEKHLINGVSDRNSSNVSGLSLSGNEIRCQDEEEVLGVVDLRSRKYRYRCLVPSKEEFFLGDENTKESDCGVGIMVVTIAMVAIVVKVESCGSRGDDIWWWCDGDSEMMVVCVEK</sequence>
<keyword evidence="2" id="KW-0547">Nucleotide-binding</keyword>
<feature type="region of interest" description="Disordered" evidence="3">
    <location>
        <begin position="83"/>
        <end position="111"/>
    </location>
</feature>
<dbReference type="Proteomes" id="UP000306102">
    <property type="component" value="Unassembled WGS sequence"/>
</dbReference>
<evidence type="ECO:0000313" key="6">
    <source>
        <dbReference type="Proteomes" id="UP000306102"/>
    </source>
</evidence>
<accession>A0A4S4EN53</accession>
<dbReference type="InterPro" id="IPR044974">
    <property type="entry name" value="Disease_R_plants"/>
</dbReference>
<feature type="compositionally biased region" description="Low complexity" evidence="3">
    <location>
        <begin position="93"/>
        <end position="103"/>
    </location>
</feature>
<dbReference type="PANTHER" id="PTHR23155">
    <property type="entry name" value="DISEASE RESISTANCE PROTEIN RP"/>
    <property type="match status" value="1"/>
</dbReference>
<dbReference type="InterPro" id="IPR058922">
    <property type="entry name" value="WHD_DRP"/>
</dbReference>
<dbReference type="PANTHER" id="PTHR23155:SF1185">
    <property type="entry name" value="DISEASE RESISTANCE RPP8-LIKE PROTEIN 3-RELATED"/>
    <property type="match status" value="1"/>
</dbReference>
<dbReference type="EMBL" id="SDRB02003456">
    <property type="protein sequence ID" value="THG17752.1"/>
    <property type="molecule type" value="Genomic_DNA"/>
</dbReference>
<dbReference type="GO" id="GO:0043531">
    <property type="term" value="F:ADP binding"/>
    <property type="evidence" value="ECO:0007669"/>
    <property type="project" value="InterPro"/>
</dbReference>
<dbReference type="InterPro" id="IPR036388">
    <property type="entry name" value="WH-like_DNA-bd_sf"/>
</dbReference>
<name>A0A4S4EN53_CAMSN</name>
<comment type="similarity">
    <text evidence="1">Belongs to the disease resistance NB-LRR family.</text>
</comment>
<protein>
    <recommendedName>
        <fullName evidence="4">Disease resistance protein winged helix domain-containing protein</fullName>
    </recommendedName>
</protein>
<evidence type="ECO:0000313" key="5">
    <source>
        <dbReference type="EMBL" id="THG17752.1"/>
    </source>
</evidence>
<dbReference type="Gene3D" id="1.10.10.10">
    <property type="entry name" value="Winged helix-like DNA-binding domain superfamily/Winged helix DNA-binding domain"/>
    <property type="match status" value="1"/>
</dbReference>
<keyword evidence="6" id="KW-1185">Reference proteome</keyword>
<evidence type="ECO:0000256" key="1">
    <source>
        <dbReference type="ARBA" id="ARBA00008894"/>
    </source>
</evidence>
<reference evidence="5 6" key="1">
    <citation type="journal article" date="2018" name="Proc. Natl. Acad. Sci. U.S.A.">
        <title>Draft genome sequence of Camellia sinensis var. sinensis provides insights into the evolution of the tea genome and tea quality.</title>
        <authorList>
            <person name="Wei C."/>
            <person name="Yang H."/>
            <person name="Wang S."/>
            <person name="Zhao J."/>
            <person name="Liu C."/>
            <person name="Gao L."/>
            <person name="Xia E."/>
            <person name="Lu Y."/>
            <person name="Tai Y."/>
            <person name="She G."/>
            <person name="Sun J."/>
            <person name="Cao H."/>
            <person name="Tong W."/>
            <person name="Gao Q."/>
            <person name="Li Y."/>
            <person name="Deng W."/>
            <person name="Jiang X."/>
            <person name="Wang W."/>
            <person name="Chen Q."/>
            <person name="Zhang S."/>
            <person name="Li H."/>
            <person name="Wu J."/>
            <person name="Wang P."/>
            <person name="Li P."/>
            <person name="Shi C."/>
            <person name="Zheng F."/>
            <person name="Jian J."/>
            <person name="Huang B."/>
            <person name="Shan D."/>
            <person name="Shi M."/>
            <person name="Fang C."/>
            <person name="Yue Y."/>
            <person name="Li F."/>
            <person name="Li D."/>
            <person name="Wei S."/>
            <person name="Han B."/>
            <person name="Jiang C."/>
            <person name="Yin Y."/>
            <person name="Xia T."/>
            <person name="Zhang Z."/>
            <person name="Bennetzen J.L."/>
            <person name="Zhao S."/>
            <person name="Wan X."/>
        </authorList>
    </citation>
    <scope>NUCLEOTIDE SEQUENCE [LARGE SCALE GENOMIC DNA]</scope>
    <source>
        <strain evidence="6">cv. Shuchazao</strain>
        <tissue evidence="5">Leaf</tissue>
    </source>
</reference>
<dbReference type="GO" id="GO:0098542">
    <property type="term" value="P:defense response to other organism"/>
    <property type="evidence" value="ECO:0007669"/>
    <property type="project" value="TreeGrafter"/>
</dbReference>
<proteinExistence type="inferred from homology"/>
<evidence type="ECO:0000256" key="3">
    <source>
        <dbReference type="SAM" id="MobiDB-lite"/>
    </source>
</evidence>
<evidence type="ECO:0000256" key="2">
    <source>
        <dbReference type="ARBA" id="ARBA00022741"/>
    </source>
</evidence>
<dbReference type="InterPro" id="IPR027417">
    <property type="entry name" value="P-loop_NTPase"/>
</dbReference>
<dbReference type="SUPFAM" id="SSF52540">
    <property type="entry name" value="P-loop containing nucleoside triphosphate hydrolases"/>
    <property type="match status" value="1"/>
</dbReference>
<feature type="domain" description="Disease resistance protein winged helix" evidence="4">
    <location>
        <begin position="341"/>
        <end position="391"/>
    </location>
</feature>
<dbReference type="AlphaFoldDB" id="A0A4S4EN53"/>
<gene>
    <name evidence="5" type="ORF">TEA_030168</name>
</gene>